<protein>
    <submittedName>
        <fullName evidence="2">DUF998 domain-containing protein</fullName>
    </submittedName>
</protein>
<dbReference type="Proteomes" id="UP001597368">
    <property type="component" value="Unassembled WGS sequence"/>
</dbReference>
<gene>
    <name evidence="2" type="ORF">ACFSKW_14195</name>
</gene>
<dbReference type="EMBL" id="JBHUFV010000022">
    <property type="protein sequence ID" value="MFD1932628.1"/>
    <property type="molecule type" value="Genomic_DNA"/>
</dbReference>
<accession>A0ABW4SSQ8</accession>
<comment type="caution">
    <text evidence="2">The sequence shown here is derived from an EMBL/GenBank/DDBJ whole genome shotgun (WGS) entry which is preliminary data.</text>
</comment>
<keyword evidence="1" id="KW-0812">Transmembrane</keyword>
<feature type="transmembrane region" description="Helical" evidence="1">
    <location>
        <begin position="69"/>
        <end position="86"/>
    </location>
</feature>
<proteinExistence type="predicted"/>
<dbReference type="InterPro" id="IPR009339">
    <property type="entry name" value="DUF998"/>
</dbReference>
<reference evidence="3" key="1">
    <citation type="journal article" date="2019" name="Int. J. Syst. Evol. Microbiol.">
        <title>The Global Catalogue of Microorganisms (GCM) 10K type strain sequencing project: providing services to taxonomists for standard genome sequencing and annotation.</title>
        <authorList>
            <consortium name="The Broad Institute Genomics Platform"/>
            <consortium name="The Broad Institute Genome Sequencing Center for Infectious Disease"/>
            <person name="Wu L."/>
            <person name="Ma J."/>
        </authorList>
    </citation>
    <scope>NUCLEOTIDE SEQUENCE [LARGE SCALE GENOMIC DNA]</scope>
    <source>
        <strain evidence="3">ICMP 6774ER</strain>
    </source>
</reference>
<evidence type="ECO:0000313" key="3">
    <source>
        <dbReference type="Proteomes" id="UP001597368"/>
    </source>
</evidence>
<name>A0ABW4SSQ8_9ACTN</name>
<keyword evidence="1" id="KW-1133">Transmembrane helix</keyword>
<evidence type="ECO:0000313" key="2">
    <source>
        <dbReference type="EMBL" id="MFD1932628.1"/>
    </source>
</evidence>
<dbReference type="Pfam" id="PF06197">
    <property type="entry name" value="DUF998"/>
    <property type="match status" value="1"/>
</dbReference>
<keyword evidence="3" id="KW-1185">Reference proteome</keyword>
<organism evidence="2 3">
    <name type="scientific">Nonomuraea mangrovi</name>
    <dbReference type="NCBI Taxonomy" id="2316207"/>
    <lineage>
        <taxon>Bacteria</taxon>
        <taxon>Bacillati</taxon>
        <taxon>Actinomycetota</taxon>
        <taxon>Actinomycetes</taxon>
        <taxon>Streptosporangiales</taxon>
        <taxon>Streptosporangiaceae</taxon>
        <taxon>Nonomuraea</taxon>
    </lineage>
</organism>
<dbReference type="RefSeq" id="WP_379572688.1">
    <property type="nucleotide sequence ID" value="NZ_JBHUFV010000022.1"/>
</dbReference>
<keyword evidence="1" id="KW-0472">Membrane</keyword>
<evidence type="ECO:0000256" key="1">
    <source>
        <dbReference type="SAM" id="Phobius"/>
    </source>
</evidence>
<sequence>MLYGLLTLCFAEGLRRVLRTGAGSLLGTDPVLHRRARPYRHRSFVTDPALGYPTATPAVASLGGSIHNLTSPIVFIALPAACFVLVRRFARDKWRGWASYSIATALVATPWPTEGALAATERLRMIRPARCASGRRGSPYERWPLIERHKVSSPHGDPRARRLDLAL</sequence>